<name>A0A3A4NCR2_ABYX5</name>
<gene>
    <name evidence="6" type="primary">top6B</name>
    <name evidence="8" type="ORF">C4520_19120</name>
</gene>
<organism evidence="8 9">
    <name type="scientific">Abyssobacteria bacterium (strain SURF_5)</name>
    <dbReference type="NCBI Taxonomy" id="2093360"/>
    <lineage>
        <taxon>Bacteria</taxon>
        <taxon>Pseudomonadati</taxon>
        <taxon>Candidatus Hydrogenedentota</taxon>
        <taxon>Candidatus Abyssobacteria</taxon>
    </lineage>
</organism>
<comment type="caution">
    <text evidence="8">The sequence shown here is derived from an EMBL/GenBank/DDBJ whole genome shotgun (WGS) entry which is preliminary data.</text>
</comment>
<dbReference type="Proteomes" id="UP000265882">
    <property type="component" value="Unassembled WGS sequence"/>
</dbReference>
<keyword evidence="4 6" id="KW-0238">DNA-binding</keyword>
<dbReference type="PANTHER" id="PTHR48444:SF1">
    <property type="entry name" value="DNA TOPOISOMERASE 6 SUBUNIT B"/>
    <property type="match status" value="1"/>
</dbReference>
<dbReference type="SUPFAM" id="SSF55874">
    <property type="entry name" value="ATPase domain of HSP90 chaperone/DNA topoisomerase II/histidine kinase"/>
    <property type="match status" value="1"/>
</dbReference>
<protein>
    <recommendedName>
        <fullName evidence="6">Type 2 DNA topoisomerase 6 subunit B</fullName>
        <ecNumber evidence="6">5.6.2.2</ecNumber>
    </recommendedName>
    <alternativeName>
        <fullName evidence="6">Type II DNA topoisomerase VI subunit B</fullName>
        <shortName evidence="6">TopoVI-B</shortName>
    </alternativeName>
</protein>
<dbReference type="InterPro" id="IPR005734">
    <property type="entry name" value="TopoVI_B"/>
</dbReference>
<keyword evidence="2 6" id="KW-0067">ATP-binding</keyword>
<evidence type="ECO:0000313" key="8">
    <source>
        <dbReference type="EMBL" id="RJP16126.1"/>
    </source>
</evidence>
<feature type="domain" description="Histidine kinase/HSP90-like ATPase" evidence="7">
    <location>
        <begin position="39"/>
        <end position="180"/>
    </location>
</feature>
<evidence type="ECO:0000256" key="3">
    <source>
        <dbReference type="ARBA" id="ARBA00023029"/>
    </source>
</evidence>
<feature type="binding site" evidence="6">
    <location>
        <begin position="117"/>
        <end position="124"/>
    </location>
    <ligand>
        <name>ATP</name>
        <dbReference type="ChEBI" id="CHEBI:30616"/>
    </ligand>
</feature>
<dbReference type="InterPro" id="IPR015320">
    <property type="entry name" value="TopoVI_B_transducer"/>
</dbReference>
<evidence type="ECO:0000256" key="2">
    <source>
        <dbReference type="ARBA" id="ARBA00022840"/>
    </source>
</evidence>
<comment type="catalytic activity">
    <reaction evidence="6">
        <text>ATP-dependent breakage, passage and rejoining of double-stranded DNA.</text>
        <dbReference type="EC" id="5.6.2.2"/>
    </reaction>
</comment>
<dbReference type="EMBL" id="QZKU01000128">
    <property type="protein sequence ID" value="RJP16126.1"/>
    <property type="molecule type" value="Genomic_DNA"/>
</dbReference>
<dbReference type="Gene3D" id="3.30.565.10">
    <property type="entry name" value="Histidine kinase-like ATPase, C-terminal domain"/>
    <property type="match status" value="1"/>
</dbReference>
<dbReference type="InterPro" id="IPR014721">
    <property type="entry name" value="Ribsml_uS5_D2-typ_fold_subgr"/>
</dbReference>
<evidence type="ECO:0000256" key="6">
    <source>
        <dbReference type="HAMAP-Rule" id="MF_00322"/>
    </source>
</evidence>
<keyword evidence="3 6" id="KW-0799">Topoisomerase</keyword>
<keyword evidence="5 6" id="KW-0413">Isomerase</keyword>
<dbReference type="EC" id="5.6.2.2" evidence="6"/>
<accession>A0A3A4NCR2</accession>
<dbReference type="CDD" id="cd00823">
    <property type="entry name" value="TopoIIB_Trans"/>
    <property type="match status" value="1"/>
</dbReference>
<dbReference type="PANTHER" id="PTHR48444">
    <property type="entry name" value="DNA TOPOISOMERASE 6 SUBUNIT B"/>
    <property type="match status" value="1"/>
</dbReference>
<dbReference type="AlphaFoldDB" id="A0A3A4NCR2"/>
<dbReference type="Gene3D" id="3.30.230.10">
    <property type="match status" value="1"/>
</dbReference>
<feature type="binding site" evidence="6">
    <location>
        <begin position="107"/>
        <end position="108"/>
    </location>
    <ligand>
        <name>ATP</name>
        <dbReference type="ChEBI" id="CHEBI:30616"/>
    </ligand>
</feature>
<dbReference type="Pfam" id="PF02518">
    <property type="entry name" value="HATPase_c"/>
    <property type="match status" value="1"/>
</dbReference>
<dbReference type="GO" id="GO:0003677">
    <property type="term" value="F:DNA binding"/>
    <property type="evidence" value="ECO:0007669"/>
    <property type="project" value="UniProtKB-UniRule"/>
</dbReference>
<dbReference type="SUPFAM" id="SSF46946">
    <property type="entry name" value="S13-like H2TH domain"/>
    <property type="match status" value="1"/>
</dbReference>
<dbReference type="NCBIfam" id="TIGR01052">
    <property type="entry name" value="top6b"/>
    <property type="match status" value="1"/>
</dbReference>
<dbReference type="NCBIfam" id="NF003218">
    <property type="entry name" value="PRK04184.1"/>
    <property type="match status" value="1"/>
</dbReference>
<dbReference type="Gene3D" id="1.10.8.50">
    <property type="match status" value="1"/>
</dbReference>
<feature type="binding site" evidence="6">
    <location>
        <position position="54"/>
    </location>
    <ligand>
        <name>ATP</name>
        <dbReference type="ChEBI" id="CHEBI:30616"/>
    </ligand>
</feature>
<dbReference type="InterPro" id="IPR003594">
    <property type="entry name" value="HATPase_dom"/>
</dbReference>
<proteinExistence type="inferred from homology"/>
<dbReference type="GO" id="GO:0006260">
    <property type="term" value="P:DNA replication"/>
    <property type="evidence" value="ECO:0007669"/>
    <property type="project" value="UniProtKB-UniRule"/>
</dbReference>
<evidence type="ECO:0000259" key="7">
    <source>
        <dbReference type="SMART" id="SM00387"/>
    </source>
</evidence>
<dbReference type="GO" id="GO:0006265">
    <property type="term" value="P:DNA topological change"/>
    <property type="evidence" value="ECO:0007669"/>
    <property type="project" value="UniProtKB-UniRule"/>
</dbReference>
<dbReference type="GO" id="GO:0005524">
    <property type="term" value="F:ATP binding"/>
    <property type="evidence" value="ECO:0007669"/>
    <property type="project" value="UniProtKB-UniRule"/>
</dbReference>
<evidence type="ECO:0000256" key="4">
    <source>
        <dbReference type="ARBA" id="ARBA00023125"/>
    </source>
</evidence>
<dbReference type="InterPro" id="IPR036890">
    <property type="entry name" value="HATPase_C_sf"/>
</dbReference>
<dbReference type="GO" id="GO:0003918">
    <property type="term" value="F:DNA topoisomerase type II (double strand cut, ATP-hydrolyzing) activity"/>
    <property type="evidence" value="ECO:0007669"/>
    <property type="project" value="UniProtKB-UniRule"/>
</dbReference>
<evidence type="ECO:0000256" key="1">
    <source>
        <dbReference type="ARBA" id="ARBA00022741"/>
    </source>
</evidence>
<feature type="binding site" evidence="6">
    <location>
        <position position="440"/>
    </location>
    <ligand>
        <name>ATP</name>
        <dbReference type="ChEBI" id="CHEBI:30616"/>
    </ligand>
</feature>
<dbReference type="HAMAP" id="MF_00322">
    <property type="entry name" value="Top6B"/>
    <property type="match status" value="1"/>
</dbReference>
<dbReference type="InterPro" id="IPR010979">
    <property type="entry name" value="Ribosomal_uS13-like_H2TH"/>
</dbReference>
<dbReference type="PIRSF" id="PIRSF006553">
    <property type="entry name" value="TopoVI_B"/>
    <property type="match status" value="1"/>
</dbReference>
<keyword evidence="1 6" id="KW-0547">Nucleotide-binding</keyword>
<evidence type="ECO:0000313" key="9">
    <source>
        <dbReference type="Proteomes" id="UP000265882"/>
    </source>
</evidence>
<dbReference type="SMART" id="SM00387">
    <property type="entry name" value="HATPase_c"/>
    <property type="match status" value="1"/>
</dbReference>
<reference evidence="8 9" key="1">
    <citation type="journal article" date="2017" name="ISME J.">
        <title>Energy and carbon metabolisms in a deep terrestrial subsurface fluid microbial community.</title>
        <authorList>
            <person name="Momper L."/>
            <person name="Jungbluth S.P."/>
            <person name="Lee M.D."/>
            <person name="Amend J.P."/>
        </authorList>
    </citation>
    <scope>NUCLEOTIDE SEQUENCE [LARGE SCALE GENOMIC DNA]</scope>
    <source>
        <strain evidence="8">SURF_5</strain>
    </source>
</reference>
<comment type="subunit">
    <text evidence="6">Homodimer. Heterotetramer of two Top6A and two Top6B chains.</text>
</comment>
<evidence type="ECO:0000256" key="5">
    <source>
        <dbReference type="ARBA" id="ARBA00023235"/>
    </source>
</evidence>
<sequence length="523" mass="58342">MPQKNLKTAETAETLAKRQRDISVSEFFAKNRHLLGFDNPKKALLTAVKEAVDNSLDACEEAGILPEVEVLIRNTGTDRFLVSVKDNGPGIVKSQVPNIFGKLLYGSKFHTLRMARGQQGIGISAAGMYGLLTTGKSMKIISRTSPRKPAHYYEVQIDTQKNRPEIIKDSEIEADFPQGTQVDIELEARYQRGRQSVDGYLAQTAIANPHVTLKYINPEGEVFEYNRATDIMPDRPKLIKPHPYGVELGVLIKMLKESKSRTLSAFLAAEFSRVTPRVAAEICTTAGLSERANSSRIAREEADKLYAAINATKIMSPPSDCVIPIGEELVKKGLAQVFEAEFYEACTRPPAVYRGNPFRIECGIAYGGAGDADELATVLRFANRVPLLYQQSACAIHKAIVATNWRSYGLQQSKGALPHGPLTIMVHVASVWVPFTSESKEAIAHYPEILKEIRLALQECGRKMGQYLRRQRREADAHTKRVYIERYIPHISESLGEILSLKKKETDNLTEVLKDILRNSRKF</sequence>
<dbReference type="InterPro" id="IPR020568">
    <property type="entry name" value="Ribosomal_Su5_D2-typ_SF"/>
</dbReference>
<comment type="similarity">
    <text evidence="6">Belongs to the TOP6B family.</text>
</comment>
<dbReference type="Pfam" id="PF09239">
    <property type="entry name" value="Topo-VIb_trans"/>
    <property type="match status" value="1"/>
</dbReference>
<comment type="function">
    <text evidence="6">Relaxes both positive and negative superturns and exhibits a strong decatenase activity.</text>
</comment>
<feature type="binding site" evidence="6">
    <location>
        <position position="86"/>
    </location>
    <ligand>
        <name>ATP</name>
        <dbReference type="ChEBI" id="CHEBI:30616"/>
    </ligand>
</feature>
<dbReference type="SUPFAM" id="SSF54211">
    <property type="entry name" value="Ribosomal protein S5 domain 2-like"/>
    <property type="match status" value="1"/>
</dbReference>